<dbReference type="EMBL" id="JBHUIV010000016">
    <property type="protein sequence ID" value="MFD2202096.1"/>
    <property type="molecule type" value="Genomic_DNA"/>
</dbReference>
<name>A0ABW5BBK9_9BACT</name>
<proteinExistence type="predicted"/>
<protein>
    <submittedName>
        <fullName evidence="3">Alpha/beta hydrolase fold domain-containing protein</fullName>
    </submittedName>
</protein>
<dbReference type="GO" id="GO:0016787">
    <property type="term" value="F:hydrolase activity"/>
    <property type="evidence" value="ECO:0007669"/>
    <property type="project" value="UniProtKB-KW"/>
</dbReference>
<evidence type="ECO:0000313" key="3">
    <source>
        <dbReference type="EMBL" id="MFD2202096.1"/>
    </source>
</evidence>
<dbReference type="RefSeq" id="WP_380802507.1">
    <property type="nucleotide sequence ID" value="NZ_JBHUIV010000016.1"/>
</dbReference>
<accession>A0ABW5BBK9</accession>
<dbReference type="Gene3D" id="3.40.50.1820">
    <property type="entry name" value="alpha/beta hydrolase"/>
    <property type="match status" value="1"/>
</dbReference>
<dbReference type="SUPFAM" id="SSF53474">
    <property type="entry name" value="alpha/beta-Hydrolases"/>
    <property type="match status" value="1"/>
</dbReference>
<reference evidence="4" key="1">
    <citation type="journal article" date="2019" name="Int. J. Syst. Evol. Microbiol.">
        <title>The Global Catalogue of Microorganisms (GCM) 10K type strain sequencing project: providing services to taxonomists for standard genome sequencing and annotation.</title>
        <authorList>
            <consortium name="The Broad Institute Genomics Platform"/>
            <consortium name="The Broad Institute Genome Sequencing Center for Infectious Disease"/>
            <person name="Wu L."/>
            <person name="Ma J."/>
        </authorList>
    </citation>
    <scope>NUCLEOTIDE SEQUENCE [LARGE SCALE GENOMIC DNA]</scope>
    <source>
        <strain evidence="4">KCTC 19812</strain>
    </source>
</reference>
<comment type="caution">
    <text evidence="3">The sequence shown here is derived from an EMBL/GenBank/DDBJ whole genome shotgun (WGS) entry which is preliminary data.</text>
</comment>
<dbReference type="Proteomes" id="UP001597414">
    <property type="component" value="Unassembled WGS sequence"/>
</dbReference>
<dbReference type="InterPro" id="IPR013094">
    <property type="entry name" value="AB_hydrolase_3"/>
</dbReference>
<gene>
    <name evidence="3" type="ORF">ACFSKV_10990</name>
</gene>
<dbReference type="PANTHER" id="PTHR48081">
    <property type="entry name" value="AB HYDROLASE SUPERFAMILY PROTEIN C4A8.06C"/>
    <property type="match status" value="1"/>
</dbReference>
<feature type="domain" description="Alpha/beta hydrolase fold-3" evidence="2">
    <location>
        <begin position="79"/>
        <end position="279"/>
    </location>
</feature>
<dbReference type="Pfam" id="PF07859">
    <property type="entry name" value="Abhydrolase_3"/>
    <property type="match status" value="1"/>
</dbReference>
<organism evidence="3 4">
    <name type="scientific">Shivajiella indica</name>
    <dbReference type="NCBI Taxonomy" id="872115"/>
    <lineage>
        <taxon>Bacteria</taxon>
        <taxon>Pseudomonadati</taxon>
        <taxon>Bacteroidota</taxon>
        <taxon>Cytophagia</taxon>
        <taxon>Cytophagales</taxon>
        <taxon>Cyclobacteriaceae</taxon>
        <taxon>Shivajiella</taxon>
    </lineage>
</organism>
<keyword evidence="4" id="KW-1185">Reference proteome</keyword>
<sequence length="301" mass="34203">MKYKHTLTPSFLSKLLQFIMLITGRRSKLEKAIRIQRFNEHAAPVPNHIKRNCIVEKREIAGRVVWFLEPKQKLSGKVLLYLHGGAYVNNMVSFHWDLIGTIGKEIGALIVVADYPLAPKANYLDTYAFMDVLYSDLLRKYNAEELVLMGDSAGGGLALGYAQKLVQEKKALPSQLVLLSPWLDVTMSNPEIQEVQPKDKMLEIDGLILCGKAYAGDADTSYLWISPIYGSMDGLPRISMFMGTHDLLWPDGKKLCHLLEKKGVEFDYFEYPEMFHVWMVITKLPESKAVVHQIGKMLRKD</sequence>
<keyword evidence="1 3" id="KW-0378">Hydrolase</keyword>
<dbReference type="PANTHER" id="PTHR48081:SF8">
    <property type="entry name" value="ALPHA_BETA HYDROLASE FOLD-3 DOMAIN-CONTAINING PROTEIN-RELATED"/>
    <property type="match status" value="1"/>
</dbReference>
<evidence type="ECO:0000313" key="4">
    <source>
        <dbReference type="Proteomes" id="UP001597414"/>
    </source>
</evidence>
<evidence type="ECO:0000259" key="2">
    <source>
        <dbReference type="Pfam" id="PF07859"/>
    </source>
</evidence>
<dbReference type="InterPro" id="IPR050300">
    <property type="entry name" value="GDXG_lipolytic_enzyme"/>
</dbReference>
<dbReference type="InterPro" id="IPR029058">
    <property type="entry name" value="AB_hydrolase_fold"/>
</dbReference>
<evidence type="ECO:0000256" key="1">
    <source>
        <dbReference type="ARBA" id="ARBA00022801"/>
    </source>
</evidence>